<dbReference type="Pfam" id="PF14398">
    <property type="entry name" value="ATPgrasp_YheCD"/>
    <property type="match status" value="1"/>
</dbReference>
<feature type="domain" description="ATP-grasp" evidence="2">
    <location>
        <begin position="109"/>
        <end position="335"/>
    </location>
</feature>
<dbReference type="PANTHER" id="PTHR21621">
    <property type="entry name" value="RIBOSOMAL PROTEIN S6 MODIFICATION PROTEIN"/>
    <property type="match status" value="1"/>
</dbReference>
<dbReference type="AlphaFoldDB" id="A0A5C8NZX6"/>
<dbReference type="GO" id="GO:0004363">
    <property type="term" value="F:glutathione synthase activity"/>
    <property type="evidence" value="ECO:0007669"/>
    <property type="project" value="TreeGrafter"/>
</dbReference>
<dbReference type="OrthoDB" id="7869153at2"/>
<accession>A0A5C8NZX6</accession>
<dbReference type="Proteomes" id="UP000321574">
    <property type="component" value="Unassembled WGS sequence"/>
</dbReference>
<dbReference type="SUPFAM" id="SSF56059">
    <property type="entry name" value="Glutathione synthetase ATP-binding domain-like"/>
    <property type="match status" value="1"/>
</dbReference>
<organism evidence="3 4">
    <name type="scientific">Cerasibacillus terrae</name>
    <dbReference type="NCBI Taxonomy" id="2498845"/>
    <lineage>
        <taxon>Bacteria</taxon>
        <taxon>Bacillati</taxon>
        <taxon>Bacillota</taxon>
        <taxon>Bacilli</taxon>
        <taxon>Bacillales</taxon>
        <taxon>Bacillaceae</taxon>
        <taxon>Cerasibacillus</taxon>
    </lineage>
</organism>
<dbReference type="RefSeq" id="WP_147666080.1">
    <property type="nucleotide sequence ID" value="NZ_VDUW01000002.1"/>
</dbReference>
<evidence type="ECO:0000313" key="3">
    <source>
        <dbReference type="EMBL" id="TXL66681.1"/>
    </source>
</evidence>
<evidence type="ECO:0000256" key="1">
    <source>
        <dbReference type="PROSITE-ProRule" id="PRU00409"/>
    </source>
</evidence>
<dbReference type="InterPro" id="IPR013815">
    <property type="entry name" value="ATP_grasp_subdomain_1"/>
</dbReference>
<keyword evidence="1" id="KW-0067">ATP-binding</keyword>
<keyword evidence="1" id="KW-0547">Nucleotide-binding</keyword>
<dbReference type="InterPro" id="IPR011761">
    <property type="entry name" value="ATP-grasp"/>
</dbReference>
<dbReference type="InterPro" id="IPR026838">
    <property type="entry name" value="YheC/D"/>
</dbReference>
<proteinExistence type="predicted"/>
<keyword evidence="4" id="KW-1185">Reference proteome</keyword>
<dbReference type="GO" id="GO:0005524">
    <property type="term" value="F:ATP binding"/>
    <property type="evidence" value="ECO:0007669"/>
    <property type="project" value="UniProtKB-UniRule"/>
</dbReference>
<evidence type="ECO:0000313" key="4">
    <source>
        <dbReference type="Proteomes" id="UP000321574"/>
    </source>
</evidence>
<dbReference type="GO" id="GO:0005737">
    <property type="term" value="C:cytoplasm"/>
    <property type="evidence" value="ECO:0007669"/>
    <property type="project" value="TreeGrafter"/>
</dbReference>
<dbReference type="Gene3D" id="3.30.1490.20">
    <property type="entry name" value="ATP-grasp fold, A domain"/>
    <property type="match status" value="1"/>
</dbReference>
<dbReference type="EMBL" id="VDUW01000002">
    <property type="protein sequence ID" value="TXL66681.1"/>
    <property type="molecule type" value="Genomic_DNA"/>
</dbReference>
<dbReference type="GO" id="GO:0046872">
    <property type="term" value="F:metal ion binding"/>
    <property type="evidence" value="ECO:0007669"/>
    <property type="project" value="InterPro"/>
</dbReference>
<dbReference type="PROSITE" id="PS50975">
    <property type="entry name" value="ATP_GRASP"/>
    <property type="match status" value="1"/>
</dbReference>
<gene>
    <name evidence="3" type="ORF">FHP05_04670</name>
</gene>
<dbReference type="PANTHER" id="PTHR21621:SF4">
    <property type="entry name" value="GLUTATHIONE SYNTHETASE"/>
    <property type="match status" value="1"/>
</dbReference>
<dbReference type="Gene3D" id="3.30.470.20">
    <property type="entry name" value="ATP-grasp fold, B domain"/>
    <property type="match status" value="1"/>
</dbReference>
<protein>
    <recommendedName>
        <fullName evidence="2">ATP-grasp domain-containing protein</fullName>
    </recommendedName>
</protein>
<comment type="caution">
    <text evidence="3">The sequence shown here is derived from an EMBL/GenBank/DDBJ whole genome shotgun (WGS) entry which is preliminary data.</text>
</comment>
<reference evidence="3 4" key="1">
    <citation type="submission" date="2019-06" db="EMBL/GenBank/DDBJ databases">
        <title>Cerasibacillus sp. nov., isolated from maize field.</title>
        <authorList>
            <person name="Lin S.-Y."/>
            <person name="Tsai C.-F."/>
            <person name="Young C.-C."/>
        </authorList>
    </citation>
    <scope>NUCLEOTIDE SEQUENCE [LARGE SCALE GENOMIC DNA]</scope>
    <source>
        <strain evidence="3 4">CC-CFT480</strain>
    </source>
</reference>
<sequence length="337" mass="38906">MFIGYLTTIKKPGELPELIAVACAYKGIPFVYLNPKDIKINEETVRGRIFINNKWKRATVPLPKFIDISPYCFKMPREKLEFLRKNTVLSDTGENRFNKVNLQKLLLKDKQFKELVIPTKSIETFEDVKEFLDRYNQIILKPISGQFGNGVISIMKEEESFLLKYDDTEERINGVELKSFYNDKVNSKQYIVQKYINSITKGGYPFDCRINMEKNEKGNWVIARKFIRVGIGQKVVSNISRGGGVSDTKPFLKANFYDKHHQIEQRLKNIGKKLPNKIEELRNITLVRMGIDLGIDSDGSVYLFEINSSPGTTQLRDQAALLRTDYYSYVINKLSIS</sequence>
<evidence type="ECO:0000259" key="2">
    <source>
        <dbReference type="PROSITE" id="PS50975"/>
    </source>
</evidence>
<name>A0A5C8NZX6_9BACI</name>